<evidence type="ECO:0000259" key="1">
    <source>
        <dbReference type="PROSITE" id="PS50125"/>
    </source>
</evidence>
<proteinExistence type="predicted"/>
<keyword evidence="3" id="KW-1185">Reference proteome</keyword>
<dbReference type="InterPro" id="IPR001054">
    <property type="entry name" value="A/G_cyclase"/>
</dbReference>
<accession>A0ABW3MD53</accession>
<dbReference type="SUPFAM" id="SSF55073">
    <property type="entry name" value="Nucleotide cyclase"/>
    <property type="match status" value="1"/>
</dbReference>
<sequence>MALAAHRTILVVDVVGFSMPARTNTHQANIRRALYLLLAQALSSIGVRWDDCEHEDRGDGVLVIVPPTVSKSLFVNLPGELASVLRTHNAEHPAEEQIRLRMALHAGEIQYDAHGVIGRAVILAFRLLDADVLRTATVDVLGVIVSSWFYEEVIWHSQADAYRKVDVQVKETHVTAWIWTTAPTGGPVGAVPCQLPTNVRRFV</sequence>
<gene>
    <name evidence="2" type="ORF">ACFQ1S_19775</name>
</gene>
<organism evidence="2 3">
    <name type="scientific">Kibdelosporangium lantanae</name>
    <dbReference type="NCBI Taxonomy" id="1497396"/>
    <lineage>
        <taxon>Bacteria</taxon>
        <taxon>Bacillati</taxon>
        <taxon>Actinomycetota</taxon>
        <taxon>Actinomycetes</taxon>
        <taxon>Pseudonocardiales</taxon>
        <taxon>Pseudonocardiaceae</taxon>
        <taxon>Kibdelosporangium</taxon>
    </lineage>
</organism>
<dbReference type="Proteomes" id="UP001597045">
    <property type="component" value="Unassembled WGS sequence"/>
</dbReference>
<feature type="domain" description="Guanylate cyclase" evidence="1">
    <location>
        <begin position="8"/>
        <end position="128"/>
    </location>
</feature>
<feature type="non-terminal residue" evidence="2">
    <location>
        <position position="203"/>
    </location>
</feature>
<protein>
    <recommendedName>
        <fullName evidence="1">Guanylate cyclase domain-containing protein</fullName>
    </recommendedName>
</protein>
<comment type="caution">
    <text evidence="2">The sequence shown here is derived from an EMBL/GenBank/DDBJ whole genome shotgun (WGS) entry which is preliminary data.</text>
</comment>
<reference evidence="3" key="1">
    <citation type="journal article" date="2019" name="Int. J. Syst. Evol. Microbiol.">
        <title>The Global Catalogue of Microorganisms (GCM) 10K type strain sequencing project: providing services to taxonomists for standard genome sequencing and annotation.</title>
        <authorList>
            <consortium name="The Broad Institute Genomics Platform"/>
            <consortium name="The Broad Institute Genome Sequencing Center for Infectious Disease"/>
            <person name="Wu L."/>
            <person name="Ma J."/>
        </authorList>
    </citation>
    <scope>NUCLEOTIDE SEQUENCE [LARGE SCALE GENOMIC DNA]</scope>
    <source>
        <strain evidence="3">JCM 31486</strain>
    </source>
</reference>
<dbReference type="EMBL" id="JBHTIS010001165">
    <property type="protein sequence ID" value="MFD1047614.1"/>
    <property type="molecule type" value="Genomic_DNA"/>
</dbReference>
<dbReference type="PROSITE" id="PS50125">
    <property type="entry name" value="GUANYLATE_CYCLASE_2"/>
    <property type="match status" value="1"/>
</dbReference>
<dbReference type="Gene3D" id="3.30.70.1230">
    <property type="entry name" value="Nucleotide cyclase"/>
    <property type="match status" value="1"/>
</dbReference>
<name>A0ABW3MD53_9PSEU</name>
<evidence type="ECO:0000313" key="2">
    <source>
        <dbReference type="EMBL" id="MFD1047614.1"/>
    </source>
</evidence>
<dbReference type="InterPro" id="IPR029787">
    <property type="entry name" value="Nucleotide_cyclase"/>
</dbReference>
<evidence type="ECO:0000313" key="3">
    <source>
        <dbReference type="Proteomes" id="UP001597045"/>
    </source>
</evidence>